<organism evidence="1 2">
    <name type="scientific">Scortum barcoo</name>
    <name type="common">barcoo grunter</name>
    <dbReference type="NCBI Taxonomy" id="214431"/>
    <lineage>
        <taxon>Eukaryota</taxon>
        <taxon>Metazoa</taxon>
        <taxon>Chordata</taxon>
        <taxon>Craniata</taxon>
        <taxon>Vertebrata</taxon>
        <taxon>Euteleostomi</taxon>
        <taxon>Actinopterygii</taxon>
        <taxon>Neopterygii</taxon>
        <taxon>Teleostei</taxon>
        <taxon>Neoteleostei</taxon>
        <taxon>Acanthomorphata</taxon>
        <taxon>Eupercaria</taxon>
        <taxon>Centrarchiformes</taxon>
        <taxon>Terapontoidei</taxon>
        <taxon>Terapontidae</taxon>
        <taxon>Scortum</taxon>
    </lineage>
</organism>
<dbReference type="Proteomes" id="UP000831701">
    <property type="component" value="Chromosome 5"/>
</dbReference>
<evidence type="ECO:0000313" key="1">
    <source>
        <dbReference type="EMBL" id="KAI3372407.1"/>
    </source>
</evidence>
<evidence type="ECO:0000313" key="2">
    <source>
        <dbReference type="Proteomes" id="UP000831701"/>
    </source>
</evidence>
<reference evidence="1" key="1">
    <citation type="submission" date="2022-04" db="EMBL/GenBank/DDBJ databases">
        <title>Jade perch genome.</title>
        <authorList>
            <person name="Chao B."/>
        </authorList>
    </citation>
    <scope>NUCLEOTIDE SEQUENCE</scope>
    <source>
        <strain evidence="1">CB-2022</strain>
    </source>
</reference>
<accession>A0ACB8WX43</accession>
<dbReference type="EMBL" id="CM041535">
    <property type="protein sequence ID" value="KAI3372407.1"/>
    <property type="molecule type" value="Genomic_DNA"/>
</dbReference>
<protein>
    <submittedName>
        <fullName evidence="1">Uncharacterized protein</fullName>
    </submittedName>
</protein>
<sequence>MSSEAAVSVSRFDRVREIPHYDQVPVGFLWRDPYPPPPMPAVSLEALPPPPLPEQPAVGPESFYPPSNDEPVEGDCDAMDIKPVHRFIPDSVKNFFRGNSGNSSSKGWHIPTPPPPPPAPDSVILSKQSANCHTTPGIPCSPPNSAPPSPSLRSSYRDPYGGSGGSYTSQKERDGLLLGAEALDSASAVPTTLSALTYQERVEEYHQRYAYLKSWAGLLRILGCIELLLGAAVFACVCAYVHKDNEWFNMFGYSQPQLFGGLGGGASAYGYGGGYYTGPKTPFVLVVAGLSWIVTVILVVLGMTIYYRAILLDSSWWPLTECAINLVLAVLYLAAGIVYVRDTTRGGLCYMPVFNNGVNGAFCSTEAGQTAAIIFLFITMVLYLISAGVCLKLWRHEAARMRKEAAALELGSGSRASEQTPLPTTQPDIMDAPNNSAAPLMALEPEILRGHIPAGHIPKPVIIADYVAKYPSIRSEEERERYRAVFNDQYAEYKELHTEVQAMAKRFEEMDEMMQDLTSRPSSQMEKERISNILRDYQRKKTDPTYLEKRERCEYLKNKLSHIKQKIQEYNEGADWKDSSPVPSSETSSTETSSPQSLKSPASCPSVTVVRAAGIEQLIVSAVFIGIRRFIKHTERTFQLHFNMPSNKHTPPPHHSHGSKHHGPVSFHVIVAEYHWHTWVLSYQYLVHSSRHRHSELTSNPAFPYYQGEKMLHFYRWTSPPGVMKILCIIIIVMCVAVFACVASTLAWDYDMSIMGLGGGAGLMPGYGGSYGSSYGGSYGGSYGYGGGSGGLYGAGSGTYGYGETQMDPMAGKGFIIAIAAITFIAVLIIFVLVVSRQNAARSSKFYLATIIICAILAFLMIIATIVYLVAVNPTAQSTGSIYYSQIRQLCAQYQTQSQAQGIFLNQYLYHYCVVEPQEVCVGSMECSVAIAIVLGFLVFVALIILLVFAVRTRSKIRHWGRDRILWEEVRVISDVPHNSVGEWVSVCRQCLKLPVDGSIGGVQVNNVSGEPEVLLNSHNHKVGGSRDYLDHLDHNKPIYLPGDSDISSTVEGLKPRMKDYDTGVESGDDLEEEDFSVLFPPIVDELERLNYKREFDRDHQEYKSLQAELDSINQDLADLNRQLGRHPEGSPQFLQHRLNRVLPDAMDEYSRLKNLKKSPNYEIKKKRCKYLREVLKEDESGSLKATVEEILFQSKRKRLIESHGQVRLGMMRHLFVVIDCSRSMEDQDLKPNRLTSTLKMMETFVDEYFDQNPISQVGIITTKNKRAEKLTDLAGNPKKHIAALKKAVDTVCIGEPSLYNSLSLAIQTLKHMPGHTSREILIILSSLLTTCDPANIYELIKTLKSLKVRVSVIGLSAEVRVCTVLTRETSGSYHVILDESHFKELLMLHVKPPPASSSSECSLIRMGFPQHTIASLTDHDAKPSFSMSHLDSSGGPGLSLGGYFCPQCHAKYTELPVECKVCGMSDWRIQSVCVCQCLTLVSAPHLARSFHHLFPLQDFIESPVAELQEDRFCQACQGELKDKSFDKGRSVVGLWSRTMPRILNAIVAVCPDLGIGKNGDLPWHPVRLNNEFKHFRKMTSTPSVEGKQNVVIMGRKTWFSIPEKNRPLNNRINIVLSRERKVPITGAHHLAADFSSALRLVDVELADQADQVWVIGGSSLYKELMESQGTRRLFVTRILKQFESDTFLPEISPDKYRLLPEFPGVPQELQEENGIQYRFEVYESIEQ</sequence>
<name>A0ACB8WX43_9TELE</name>
<keyword evidence="2" id="KW-1185">Reference proteome</keyword>
<comment type="caution">
    <text evidence="1">The sequence shown here is derived from an EMBL/GenBank/DDBJ whole genome shotgun (WGS) entry which is preliminary data.</text>
</comment>
<gene>
    <name evidence="1" type="ORF">L3Q82_022686</name>
</gene>
<proteinExistence type="predicted"/>